<evidence type="ECO:0000256" key="7">
    <source>
        <dbReference type="ARBA" id="ARBA00023069"/>
    </source>
</evidence>
<dbReference type="Proteomes" id="UP000694388">
    <property type="component" value="Unplaced"/>
</dbReference>
<keyword evidence="4 10" id="KW-0863">Zinc-finger</keyword>
<dbReference type="Gene3D" id="1.25.40.20">
    <property type="entry name" value="Ankyrin repeat-containing domain"/>
    <property type="match status" value="1"/>
</dbReference>
<dbReference type="InterPro" id="IPR052452">
    <property type="entry name" value="Ankyrin-MYND_dom_contain_2"/>
</dbReference>
<dbReference type="GO" id="GO:0005929">
    <property type="term" value="C:cilium"/>
    <property type="evidence" value="ECO:0007669"/>
    <property type="project" value="UniProtKB-SubCell"/>
</dbReference>
<dbReference type="PANTHER" id="PTHR24150">
    <property type="entry name" value="ANKYRIN REPEAT AND MYND DOMAIN-CONTAINING PROTEIN 2"/>
    <property type="match status" value="1"/>
</dbReference>
<evidence type="ECO:0000256" key="11">
    <source>
        <dbReference type="SAM" id="MobiDB-lite"/>
    </source>
</evidence>
<organism evidence="13 14">
    <name type="scientific">Eptatretus burgeri</name>
    <name type="common">Inshore hagfish</name>
    <dbReference type="NCBI Taxonomy" id="7764"/>
    <lineage>
        <taxon>Eukaryota</taxon>
        <taxon>Metazoa</taxon>
        <taxon>Chordata</taxon>
        <taxon>Craniata</taxon>
        <taxon>Vertebrata</taxon>
        <taxon>Cyclostomata</taxon>
        <taxon>Myxini</taxon>
        <taxon>Myxiniformes</taxon>
        <taxon>Myxinidae</taxon>
        <taxon>Eptatretinae</taxon>
        <taxon>Eptatretus</taxon>
    </lineage>
</organism>
<evidence type="ECO:0000256" key="1">
    <source>
        <dbReference type="ARBA" id="ARBA00004138"/>
    </source>
</evidence>
<dbReference type="PROSITE" id="PS50088">
    <property type="entry name" value="ANK_REPEAT"/>
    <property type="match status" value="2"/>
</dbReference>
<feature type="repeat" description="ANK" evidence="9">
    <location>
        <begin position="79"/>
        <end position="111"/>
    </location>
</feature>
<dbReference type="PROSITE" id="PS50865">
    <property type="entry name" value="ZF_MYND_2"/>
    <property type="match status" value="1"/>
</dbReference>
<dbReference type="InterPro" id="IPR002110">
    <property type="entry name" value="Ankyrin_rpt"/>
</dbReference>
<evidence type="ECO:0000256" key="2">
    <source>
        <dbReference type="ARBA" id="ARBA00022723"/>
    </source>
</evidence>
<comment type="subcellular location">
    <subcellularLocation>
        <location evidence="1">Cell projection</location>
        <location evidence="1">Cilium</location>
    </subcellularLocation>
</comment>
<keyword evidence="3" id="KW-0677">Repeat</keyword>
<feature type="region of interest" description="Disordered" evidence="11">
    <location>
        <begin position="388"/>
        <end position="444"/>
    </location>
</feature>
<evidence type="ECO:0000313" key="14">
    <source>
        <dbReference type="Proteomes" id="UP000694388"/>
    </source>
</evidence>
<proteinExistence type="predicted"/>
<keyword evidence="2" id="KW-0479">Metal-binding</keyword>
<dbReference type="Ensembl" id="ENSEBUT00000006926.1">
    <property type="protein sequence ID" value="ENSEBUP00000006470.1"/>
    <property type="gene ID" value="ENSEBUG00000004273.1"/>
</dbReference>
<sequence length="444" mass="49176">MVLTKKGDLVEEERELLTNVSQGNVEEVERLLKLKNVRINCLDEHGMSPLMHAAYKGRANVCEVLLKHAADVNVNEHEHGYTTLMFAGLSGNKKITRMMLDAGAKTDMVNSVGRTAAQMAAFVGQHECVTIINNYFPRERLEYYTHPQGLETEPKLPPELADQLHRILLATNLNPVKLVQLVQADSALQDPSALTRCVRVLNSVSEHGMKEAEPCETLAIRSHYLGCILNRCCLHLQEKGSLTTLIKGFLKGREGDGFPLMQERFIRDAIKRFPRPEAGLLQQLVRTIAPIEMGHEPTALSVLTQAVTGQVGMLDAEVCATCGEYGALCRCSACKRVVYCGTSCQKLHWFTHKLLCASLNAERLREQEHNLHKNAGLEAVEKKEDVGKTVIIDPVDEPNAVKEESDGKTKENQENQNTRESTGSDTLAGTRAEEISQKVVDGFG</sequence>
<feature type="repeat" description="ANK" evidence="9">
    <location>
        <begin position="45"/>
        <end position="77"/>
    </location>
</feature>
<dbReference type="SUPFAM" id="SSF144232">
    <property type="entry name" value="HIT/MYND zinc finger-like"/>
    <property type="match status" value="1"/>
</dbReference>
<protein>
    <submittedName>
        <fullName evidence="13">Ankyrin repeat and MYND domain containing 2a</fullName>
    </submittedName>
</protein>
<evidence type="ECO:0000256" key="6">
    <source>
        <dbReference type="ARBA" id="ARBA00023043"/>
    </source>
</evidence>
<feature type="compositionally biased region" description="Polar residues" evidence="11">
    <location>
        <begin position="414"/>
        <end position="427"/>
    </location>
</feature>
<name>A0A8C4PZ72_EPTBU</name>
<feature type="compositionally biased region" description="Basic and acidic residues" evidence="11">
    <location>
        <begin position="399"/>
        <end position="413"/>
    </location>
</feature>
<dbReference type="FunFam" id="1.25.40.20:FF:000182">
    <property type="entry name" value="Ankyrin repeat and MYND domain containing 2a"/>
    <property type="match status" value="1"/>
</dbReference>
<evidence type="ECO:0000313" key="13">
    <source>
        <dbReference type="Ensembl" id="ENSEBUP00000006470.1"/>
    </source>
</evidence>
<keyword evidence="14" id="KW-1185">Reference proteome</keyword>
<keyword evidence="7" id="KW-0969">Cilium</keyword>
<evidence type="ECO:0000256" key="5">
    <source>
        <dbReference type="ARBA" id="ARBA00022833"/>
    </source>
</evidence>
<evidence type="ECO:0000256" key="9">
    <source>
        <dbReference type="PROSITE-ProRule" id="PRU00023"/>
    </source>
</evidence>
<dbReference type="Gene3D" id="6.10.140.2220">
    <property type="match status" value="1"/>
</dbReference>
<evidence type="ECO:0000256" key="8">
    <source>
        <dbReference type="ARBA" id="ARBA00023273"/>
    </source>
</evidence>
<dbReference type="PANTHER" id="PTHR24150:SF8">
    <property type="entry name" value="ANKYRIN REPEAT AND MYND DOMAIN-CONTAINING PROTEIN 2"/>
    <property type="match status" value="1"/>
</dbReference>
<reference evidence="13" key="2">
    <citation type="submission" date="2025-09" db="UniProtKB">
        <authorList>
            <consortium name="Ensembl"/>
        </authorList>
    </citation>
    <scope>IDENTIFICATION</scope>
</reference>
<dbReference type="GeneTree" id="ENSGT00390000016820"/>
<feature type="domain" description="MYND-type" evidence="12">
    <location>
        <begin position="319"/>
        <end position="356"/>
    </location>
</feature>
<keyword evidence="6 9" id="KW-0040">ANK repeat</keyword>
<evidence type="ECO:0000256" key="10">
    <source>
        <dbReference type="PROSITE-ProRule" id="PRU00134"/>
    </source>
</evidence>
<dbReference type="InterPro" id="IPR036770">
    <property type="entry name" value="Ankyrin_rpt-contain_sf"/>
</dbReference>
<evidence type="ECO:0000256" key="4">
    <source>
        <dbReference type="ARBA" id="ARBA00022771"/>
    </source>
</evidence>
<dbReference type="PROSITE" id="PS50297">
    <property type="entry name" value="ANK_REP_REGION"/>
    <property type="match status" value="2"/>
</dbReference>
<dbReference type="Pfam" id="PF01753">
    <property type="entry name" value="zf-MYND"/>
    <property type="match status" value="1"/>
</dbReference>
<dbReference type="InterPro" id="IPR002893">
    <property type="entry name" value="Znf_MYND"/>
</dbReference>
<keyword evidence="5" id="KW-0862">Zinc</keyword>
<reference evidence="13" key="1">
    <citation type="submission" date="2025-08" db="UniProtKB">
        <authorList>
            <consortium name="Ensembl"/>
        </authorList>
    </citation>
    <scope>IDENTIFICATION</scope>
</reference>
<dbReference type="AlphaFoldDB" id="A0A8C4PZ72"/>
<evidence type="ECO:0000259" key="12">
    <source>
        <dbReference type="PROSITE" id="PS50865"/>
    </source>
</evidence>
<accession>A0A8C4PZ72</accession>
<dbReference type="PROSITE" id="PS01360">
    <property type="entry name" value="ZF_MYND_1"/>
    <property type="match status" value="1"/>
</dbReference>
<dbReference type="SMART" id="SM00248">
    <property type="entry name" value="ANK"/>
    <property type="match status" value="3"/>
</dbReference>
<dbReference type="SUPFAM" id="SSF48403">
    <property type="entry name" value="Ankyrin repeat"/>
    <property type="match status" value="1"/>
</dbReference>
<dbReference type="GO" id="GO:0008270">
    <property type="term" value="F:zinc ion binding"/>
    <property type="evidence" value="ECO:0007669"/>
    <property type="project" value="UniProtKB-KW"/>
</dbReference>
<keyword evidence="8" id="KW-0966">Cell projection</keyword>
<dbReference type="Pfam" id="PF12796">
    <property type="entry name" value="Ank_2"/>
    <property type="match status" value="1"/>
</dbReference>
<evidence type="ECO:0000256" key="3">
    <source>
        <dbReference type="ARBA" id="ARBA00022737"/>
    </source>
</evidence>